<comment type="caution">
    <text evidence="2">The sequence shown here is derived from an EMBL/GenBank/DDBJ whole genome shotgun (WGS) entry which is preliminary data.</text>
</comment>
<gene>
    <name evidence="2" type="ORF">JN11_01697</name>
</gene>
<dbReference type="AlphaFoldDB" id="A0A562U6W3"/>
<name>A0A562U6W3_9SPHI</name>
<keyword evidence="1" id="KW-0812">Transmembrane</keyword>
<proteinExistence type="predicted"/>
<protein>
    <submittedName>
        <fullName evidence="2">Uncharacterized protein</fullName>
    </submittedName>
</protein>
<feature type="transmembrane region" description="Helical" evidence="1">
    <location>
        <begin position="71"/>
        <end position="93"/>
    </location>
</feature>
<keyword evidence="1" id="KW-1133">Transmembrane helix</keyword>
<accession>A0A562U6W3</accession>
<evidence type="ECO:0000256" key="1">
    <source>
        <dbReference type="SAM" id="Phobius"/>
    </source>
</evidence>
<evidence type="ECO:0000313" key="2">
    <source>
        <dbReference type="EMBL" id="TWJ01546.1"/>
    </source>
</evidence>
<feature type="transmembrane region" description="Helical" evidence="1">
    <location>
        <begin position="105"/>
        <end position="125"/>
    </location>
</feature>
<keyword evidence="1" id="KW-0472">Membrane</keyword>
<dbReference type="EMBL" id="VLLI01000004">
    <property type="protein sequence ID" value="TWJ01546.1"/>
    <property type="molecule type" value="Genomic_DNA"/>
</dbReference>
<dbReference type="OrthoDB" id="961830at2"/>
<dbReference type="Proteomes" id="UP000317010">
    <property type="component" value="Unassembled WGS sequence"/>
</dbReference>
<reference evidence="2 3" key="1">
    <citation type="submission" date="2019-07" db="EMBL/GenBank/DDBJ databases">
        <title>Genomic Encyclopedia of Archaeal and Bacterial Type Strains, Phase II (KMG-II): from individual species to whole genera.</title>
        <authorList>
            <person name="Goeker M."/>
        </authorList>
    </citation>
    <scope>NUCLEOTIDE SEQUENCE [LARGE SCALE GENOMIC DNA]</scope>
    <source>
        <strain evidence="2 3">ATCC BAA-1854</strain>
    </source>
</reference>
<organism evidence="2 3">
    <name type="scientific">Mucilaginibacter frigoritolerans</name>
    <dbReference type="NCBI Taxonomy" id="652788"/>
    <lineage>
        <taxon>Bacteria</taxon>
        <taxon>Pseudomonadati</taxon>
        <taxon>Bacteroidota</taxon>
        <taxon>Sphingobacteriia</taxon>
        <taxon>Sphingobacteriales</taxon>
        <taxon>Sphingobacteriaceae</taxon>
        <taxon>Mucilaginibacter</taxon>
    </lineage>
</organism>
<keyword evidence="3" id="KW-1185">Reference proteome</keyword>
<dbReference type="RefSeq" id="WP_144911570.1">
    <property type="nucleotide sequence ID" value="NZ_VLLI01000004.1"/>
</dbReference>
<evidence type="ECO:0000313" key="3">
    <source>
        <dbReference type="Proteomes" id="UP000317010"/>
    </source>
</evidence>
<sequence length="133" mass="15263">MKEMSDDELQQWLDGKPSLNGNIPLNDDAEAYRNLFEALGKEPETGLSYNFAAKVTRKIATEQKRNNELRLNIIVAVIFITVISAVFGLFTVFAKVNITSVPYKWLLILIPVIFIAIQYFDQQLVKPNIFKRR</sequence>